<organism evidence="2 3">
    <name type="scientific">Roseburia lenta</name>
    <dbReference type="NCBI Taxonomy" id="2763061"/>
    <lineage>
        <taxon>Bacteria</taxon>
        <taxon>Bacillati</taxon>
        <taxon>Bacillota</taxon>
        <taxon>Clostridia</taxon>
        <taxon>Lachnospirales</taxon>
        <taxon>Lachnospiraceae</taxon>
        <taxon>Roseburia</taxon>
    </lineage>
</organism>
<feature type="transmembrane region" description="Helical" evidence="1">
    <location>
        <begin position="333"/>
        <end position="351"/>
    </location>
</feature>
<dbReference type="NCBIfam" id="TIGR00792">
    <property type="entry name" value="gph"/>
    <property type="match status" value="1"/>
</dbReference>
<feature type="transmembrane region" description="Helical" evidence="1">
    <location>
        <begin position="426"/>
        <end position="444"/>
    </location>
</feature>
<proteinExistence type="predicted"/>
<dbReference type="RefSeq" id="WP_118280397.1">
    <property type="nucleotide sequence ID" value="NZ_JACOPG010000002.1"/>
</dbReference>
<dbReference type="EMBL" id="JACOPG010000002">
    <property type="protein sequence ID" value="MBC5686139.1"/>
    <property type="molecule type" value="Genomic_DNA"/>
</dbReference>
<gene>
    <name evidence="2" type="ORF">H8R94_05890</name>
</gene>
<dbReference type="SUPFAM" id="SSF103473">
    <property type="entry name" value="MFS general substrate transporter"/>
    <property type="match status" value="1"/>
</dbReference>
<feature type="transmembrane region" description="Helical" evidence="1">
    <location>
        <begin position="87"/>
        <end position="104"/>
    </location>
</feature>
<evidence type="ECO:0000256" key="1">
    <source>
        <dbReference type="SAM" id="Phobius"/>
    </source>
</evidence>
<feature type="transmembrane region" description="Helical" evidence="1">
    <location>
        <begin position="191"/>
        <end position="216"/>
    </location>
</feature>
<dbReference type="PANTHER" id="PTHR11328">
    <property type="entry name" value="MAJOR FACILITATOR SUPERFAMILY DOMAIN-CONTAINING PROTEIN"/>
    <property type="match status" value="1"/>
</dbReference>
<comment type="caution">
    <text evidence="2">The sequence shown here is derived from an EMBL/GenBank/DDBJ whole genome shotgun (WGS) entry which is preliminary data.</text>
</comment>
<name>A0ABR7GFB9_9FIRM</name>
<feature type="transmembrane region" description="Helical" evidence="1">
    <location>
        <begin position="280"/>
        <end position="299"/>
    </location>
</feature>
<feature type="transmembrane region" description="Helical" evidence="1">
    <location>
        <begin position="388"/>
        <end position="406"/>
    </location>
</feature>
<dbReference type="InterPro" id="IPR036259">
    <property type="entry name" value="MFS_trans_sf"/>
</dbReference>
<keyword evidence="3" id="KW-1185">Reference proteome</keyword>
<feature type="transmembrane region" description="Helical" evidence="1">
    <location>
        <begin position="237"/>
        <end position="260"/>
    </location>
</feature>
<evidence type="ECO:0000313" key="2">
    <source>
        <dbReference type="EMBL" id="MBC5686139.1"/>
    </source>
</evidence>
<dbReference type="InterPro" id="IPR001927">
    <property type="entry name" value="Na/Gal_symport"/>
</dbReference>
<dbReference type="InterPro" id="IPR039672">
    <property type="entry name" value="MFS_2"/>
</dbReference>
<dbReference type="Gene3D" id="1.20.1250.20">
    <property type="entry name" value="MFS general substrate transporter like domains"/>
    <property type="match status" value="2"/>
</dbReference>
<feature type="transmembrane region" description="Helical" evidence="1">
    <location>
        <begin position="116"/>
        <end position="136"/>
    </location>
</feature>
<keyword evidence="1" id="KW-0472">Membrane</keyword>
<evidence type="ECO:0000313" key="3">
    <source>
        <dbReference type="Proteomes" id="UP000643810"/>
    </source>
</evidence>
<dbReference type="Pfam" id="PF13347">
    <property type="entry name" value="MFS_2"/>
    <property type="match status" value="1"/>
</dbReference>
<sequence>MSKTKEVRPFGLRDKIGYMCGDLANDFSFIFASSYVMVFYTKVMGISAGMVGTMFLVARCLDAFTDIGMGRIVDNSKPTKNGRIRPWILRMCAFVALASFMMYQSFLVDASYGAKVAYMFITYILWGSIFYTSINIPYGSMASVISAEPKDRSSLSVFRSMGGGVAGIMIGIMAPMLVYHTDAQGNQVVSASRISVVAGVFSVIAIICYLLCYTLTTERVAYVPKPASEKKSTAETLKTLFTSRALLGLVLSAVLLLLASLMGQGINTYLFADYFKNTKALSVFALLMLPCMIVLAGISTKLATKFGKRECSMVGMFVSGILYFIIGCLHIKNVWAFVGMVFVAMLGMYFFQMQCWALVTDVIDDMEVQTRNRDDGTIYGIYSFSRKIGQAIAGGLSGWALGWIGYDELAAGQTEAVANGIYNLATFFPAVIYILCGLVLMFIFPLNKARVDANVAELKKRREAAN</sequence>
<feature type="transmembrane region" description="Helical" evidence="1">
    <location>
        <begin position="46"/>
        <end position="67"/>
    </location>
</feature>
<feature type="transmembrane region" description="Helical" evidence="1">
    <location>
        <begin position="311"/>
        <end position="327"/>
    </location>
</feature>
<dbReference type="PANTHER" id="PTHR11328:SF24">
    <property type="entry name" value="MAJOR FACILITATOR SUPERFAMILY (MFS) PROFILE DOMAIN-CONTAINING PROTEIN"/>
    <property type="match status" value="1"/>
</dbReference>
<protein>
    <submittedName>
        <fullName evidence="2">MFS transporter</fullName>
    </submittedName>
</protein>
<accession>A0ABR7GFB9</accession>
<dbReference type="Proteomes" id="UP000643810">
    <property type="component" value="Unassembled WGS sequence"/>
</dbReference>
<keyword evidence="1" id="KW-1133">Transmembrane helix</keyword>
<dbReference type="CDD" id="cd17332">
    <property type="entry name" value="MFS_MelB_like"/>
    <property type="match status" value="1"/>
</dbReference>
<reference evidence="2 3" key="1">
    <citation type="submission" date="2020-08" db="EMBL/GenBank/DDBJ databases">
        <title>Genome public.</title>
        <authorList>
            <person name="Liu C."/>
            <person name="Sun Q."/>
        </authorList>
    </citation>
    <scope>NUCLEOTIDE SEQUENCE [LARGE SCALE GENOMIC DNA]</scope>
    <source>
        <strain evidence="2 3">NSJ-9</strain>
    </source>
</reference>
<feature type="transmembrane region" description="Helical" evidence="1">
    <location>
        <begin position="157"/>
        <end position="179"/>
    </location>
</feature>
<keyword evidence="1" id="KW-0812">Transmembrane</keyword>